<keyword evidence="7" id="KW-0963">Cytoplasm</keyword>
<dbReference type="OrthoDB" id="9800958at2"/>
<keyword evidence="4 7" id="KW-0573">Peptidoglycan synthesis</keyword>
<comment type="caution">
    <text evidence="7">Lacks conserved residue(s) required for the propagation of feature annotation.</text>
</comment>
<comment type="catalytic activity">
    <reaction evidence="7">
        <text>UDP-N-acetyl-alpha-D-muramoyl-L-alanyl-D-glutamate + meso-2,6-diaminopimelate + ATP = UDP-N-acetyl-alpha-D-muramoyl-L-alanyl-gamma-D-glutamyl-meso-2,6-diaminopimelate + ADP + phosphate + H(+)</text>
        <dbReference type="Rhea" id="RHEA:23676"/>
        <dbReference type="ChEBI" id="CHEBI:15378"/>
        <dbReference type="ChEBI" id="CHEBI:30616"/>
        <dbReference type="ChEBI" id="CHEBI:43474"/>
        <dbReference type="ChEBI" id="CHEBI:57791"/>
        <dbReference type="ChEBI" id="CHEBI:83900"/>
        <dbReference type="ChEBI" id="CHEBI:83905"/>
        <dbReference type="ChEBI" id="CHEBI:456216"/>
        <dbReference type="EC" id="6.3.2.13"/>
    </reaction>
</comment>
<evidence type="ECO:0000256" key="6">
    <source>
        <dbReference type="ARBA" id="ARBA00023316"/>
    </source>
</evidence>
<keyword evidence="7 12" id="KW-0436">Ligase</keyword>
<dbReference type="EMBL" id="LN609302">
    <property type="protein sequence ID" value="CEF56914.1"/>
    <property type="molecule type" value="Genomic_DNA"/>
</dbReference>
<evidence type="ECO:0000259" key="10">
    <source>
        <dbReference type="Pfam" id="PF02875"/>
    </source>
</evidence>
<dbReference type="PATRIC" id="fig|431306.5.peg.2331"/>
<dbReference type="STRING" id="431306.AGA_2255"/>
<comment type="subcellular location">
    <subcellularLocation>
        <location evidence="7 8">Cytoplasm</location>
    </subcellularLocation>
</comment>
<dbReference type="NCBIfam" id="NF001124">
    <property type="entry name" value="PRK00139.1-2"/>
    <property type="match status" value="1"/>
</dbReference>
<dbReference type="GO" id="GO:0005737">
    <property type="term" value="C:cytoplasm"/>
    <property type="evidence" value="ECO:0007669"/>
    <property type="project" value="UniProtKB-SubCell"/>
</dbReference>
<dbReference type="InterPro" id="IPR004101">
    <property type="entry name" value="Mur_ligase_C"/>
</dbReference>
<evidence type="ECO:0000313" key="13">
    <source>
        <dbReference type="EMBL" id="NHO39065.1"/>
    </source>
</evidence>
<feature type="binding site" evidence="7">
    <location>
        <position position="191"/>
    </location>
    <ligand>
        <name>UDP-N-acetyl-alpha-D-muramoyl-L-alanyl-D-glutamate</name>
        <dbReference type="ChEBI" id="CHEBI:83900"/>
    </ligand>
</feature>
<evidence type="ECO:0000313" key="14">
    <source>
        <dbReference type="Proteomes" id="UP000068250"/>
    </source>
</evidence>
<comment type="similarity">
    <text evidence="1 7">Belongs to the MurCDEF family. MurE subfamily.</text>
</comment>
<feature type="binding site" evidence="7">
    <location>
        <position position="465"/>
    </location>
    <ligand>
        <name>meso-2,6-diaminopimelate</name>
        <dbReference type="ChEBI" id="CHEBI:57791"/>
    </ligand>
</feature>
<evidence type="ECO:0000256" key="4">
    <source>
        <dbReference type="ARBA" id="ARBA00022984"/>
    </source>
</evidence>
<evidence type="ECO:0000256" key="1">
    <source>
        <dbReference type="ARBA" id="ARBA00005898"/>
    </source>
</evidence>
<evidence type="ECO:0000256" key="3">
    <source>
        <dbReference type="ARBA" id="ARBA00022960"/>
    </source>
</evidence>
<feature type="binding site" evidence="7">
    <location>
        <begin position="112"/>
        <end position="118"/>
    </location>
    <ligand>
        <name>ATP</name>
        <dbReference type="ChEBI" id="CHEBI:30616"/>
    </ligand>
</feature>
<evidence type="ECO:0000256" key="8">
    <source>
        <dbReference type="RuleBase" id="RU004135"/>
    </source>
</evidence>
<keyword evidence="7" id="KW-0067">ATP-binding</keyword>
<feature type="binding site" evidence="7">
    <location>
        <position position="183"/>
    </location>
    <ligand>
        <name>UDP-N-acetyl-alpha-D-muramoyl-L-alanyl-D-glutamate</name>
        <dbReference type="ChEBI" id="CHEBI:83900"/>
    </ligand>
</feature>
<feature type="binding site" evidence="7">
    <location>
        <position position="189"/>
    </location>
    <ligand>
        <name>UDP-N-acetyl-alpha-D-muramoyl-L-alanyl-D-glutamate</name>
        <dbReference type="ChEBI" id="CHEBI:83900"/>
    </ligand>
</feature>
<dbReference type="SUPFAM" id="SSF53244">
    <property type="entry name" value="MurD-like peptide ligases, peptide-binding domain"/>
    <property type="match status" value="1"/>
</dbReference>
<evidence type="ECO:0000313" key="15">
    <source>
        <dbReference type="Proteomes" id="UP000657200"/>
    </source>
</evidence>
<dbReference type="GO" id="GO:0000287">
    <property type="term" value="F:magnesium ion binding"/>
    <property type="evidence" value="ECO:0007669"/>
    <property type="project" value="UniProtKB-UniRule"/>
</dbReference>
<accession>A0A0U5F5A8</accession>
<evidence type="ECO:0000256" key="7">
    <source>
        <dbReference type="HAMAP-Rule" id="MF_00208"/>
    </source>
</evidence>
<feature type="binding site" evidence="7">
    <location>
        <position position="389"/>
    </location>
    <ligand>
        <name>meso-2,6-diaminopimelate</name>
        <dbReference type="ChEBI" id="CHEBI:57791"/>
    </ligand>
</feature>
<dbReference type="NCBIfam" id="TIGR01085">
    <property type="entry name" value="murE"/>
    <property type="match status" value="1"/>
</dbReference>
<keyword evidence="6 7" id="KW-0961">Cell wall biogenesis/degradation</keyword>
<dbReference type="GO" id="GO:0071555">
    <property type="term" value="P:cell wall organization"/>
    <property type="evidence" value="ECO:0007669"/>
    <property type="project" value="UniProtKB-KW"/>
</dbReference>
<evidence type="ECO:0000259" key="11">
    <source>
        <dbReference type="Pfam" id="PF08245"/>
    </source>
</evidence>
<dbReference type="EC" id="6.3.2.13" evidence="7"/>
<dbReference type="AlphaFoldDB" id="A0A0U5F5A8"/>
<dbReference type="InterPro" id="IPR000713">
    <property type="entry name" value="Mur_ligase_N"/>
</dbReference>
<name>A0A0U5F5A8_9PROT</name>
<dbReference type="PANTHER" id="PTHR23135">
    <property type="entry name" value="MUR LIGASE FAMILY MEMBER"/>
    <property type="match status" value="1"/>
</dbReference>
<feature type="binding site" evidence="7">
    <location>
        <begin position="156"/>
        <end position="157"/>
    </location>
    <ligand>
        <name>UDP-N-acetyl-alpha-D-muramoyl-L-alanyl-D-glutamate</name>
        <dbReference type="ChEBI" id="CHEBI:83900"/>
    </ligand>
</feature>
<dbReference type="Pfam" id="PF08245">
    <property type="entry name" value="Mur_ligase_M"/>
    <property type="match status" value="1"/>
</dbReference>
<evidence type="ECO:0000256" key="5">
    <source>
        <dbReference type="ARBA" id="ARBA00023306"/>
    </source>
</evidence>
<feature type="short sequence motif" description="Meso-diaminopimelate recognition motif" evidence="7">
    <location>
        <begin position="413"/>
        <end position="416"/>
    </location>
</feature>
<sequence>MSTPLSTLLQALNLPAHMGANPQITAITADSRQVGPGIMFAALPGTRSDGRAYIAAAVQQGAAAILAPTGTVWPQDVPACPLITCPNPRHVLALAATVLAGAQPAHLVAVTGTNGKTSTADFIRQIWALQGHRAAGIGTLGLTGAEGTGVTFPPLTTPDPVALANGLAALERAGVHYAALEASSHGLEQGRLDGLHLQAAGFTNLTRDHLDYHGTMDAYRTAKLRLFDTLLPQGAIAAANADMDPATLDALHSIANTRNLRLRLTGTYGTTLRLLACHALPAGQELHVSCNGQTKTILLPLPGRFQADNALLALALAVQDEAALPDALELFPSLTGVRGRMERAAVLPNGASAYVDYAHTPDALARLLASLRPHAHGRLVVVFGAGGDRDKGKRPLMGQAATNGADIAIITDDNPRSENPAQIRAEVRAGAPAAREIGDRRQAIEEALSMLGSEDVLVVAGKGHEQGQIIGDTVLPFDDAAVIRAVTGQS</sequence>
<keyword evidence="2 7" id="KW-0132">Cell division</keyword>
<comment type="pathway">
    <text evidence="7 8">Cell wall biogenesis; peptidoglycan biosynthesis.</text>
</comment>
<dbReference type="RefSeq" id="WP_059024274.1">
    <property type="nucleotide sequence ID" value="NZ_LN609302.1"/>
</dbReference>
<dbReference type="Gene3D" id="3.40.1390.10">
    <property type="entry name" value="MurE/MurF, N-terminal domain"/>
    <property type="match status" value="1"/>
</dbReference>
<dbReference type="Gene3D" id="3.90.190.20">
    <property type="entry name" value="Mur ligase, C-terminal domain"/>
    <property type="match status" value="1"/>
</dbReference>
<reference evidence="14" key="1">
    <citation type="submission" date="2014-09" db="EMBL/GenBank/DDBJ databases">
        <authorList>
            <person name="Illeghems K.G."/>
        </authorList>
    </citation>
    <scope>NUCLEOTIDE SEQUENCE [LARGE SCALE GENOMIC DNA]</scope>
    <source>
        <strain evidence="14">LMG 23848T</strain>
    </source>
</reference>
<feature type="domain" description="Mur ligase central" evidence="11">
    <location>
        <begin position="110"/>
        <end position="317"/>
    </location>
</feature>
<proteinExistence type="inferred from homology"/>
<reference evidence="13 15" key="3">
    <citation type="journal article" date="2020" name="Int. J. Syst. Evol. Microbiol.">
        <title>Novel acetic acid bacteria from cider fermentations: Acetobacter conturbans sp. nov. and Acetobacter fallax sp. nov.</title>
        <authorList>
            <person name="Sombolestani A.S."/>
            <person name="Cleenwerck I."/>
            <person name="Cnockaert M."/>
            <person name="Borremans W."/>
            <person name="Wieme A.D."/>
            <person name="De Vuyst L."/>
            <person name="Vandamme P."/>
        </authorList>
    </citation>
    <scope>NUCLEOTIDE SEQUENCE [LARGE SCALE GENOMIC DNA]</scope>
    <source>
        <strain evidence="13 15">LMG 23848</strain>
    </source>
</reference>
<feature type="domain" description="Mur ligase N-terminal catalytic" evidence="9">
    <location>
        <begin position="24"/>
        <end position="69"/>
    </location>
</feature>
<dbReference type="PANTHER" id="PTHR23135:SF4">
    <property type="entry name" value="UDP-N-ACETYLMURAMOYL-L-ALANYL-D-GLUTAMATE--2,6-DIAMINOPIMELATE LIGASE MURE HOMOLOG, CHLOROPLASTIC"/>
    <property type="match status" value="1"/>
</dbReference>
<dbReference type="Proteomes" id="UP000068250">
    <property type="component" value="Chromosome I"/>
</dbReference>
<organism evidence="12 14">
    <name type="scientific">Acetobacter ghanensis</name>
    <dbReference type="NCBI Taxonomy" id="431306"/>
    <lineage>
        <taxon>Bacteria</taxon>
        <taxon>Pseudomonadati</taxon>
        <taxon>Pseudomonadota</taxon>
        <taxon>Alphaproteobacteria</taxon>
        <taxon>Acetobacterales</taxon>
        <taxon>Acetobacteraceae</taxon>
        <taxon>Acetobacter</taxon>
    </lineage>
</organism>
<dbReference type="InterPro" id="IPR036615">
    <property type="entry name" value="Mur_ligase_C_dom_sf"/>
</dbReference>
<dbReference type="InterPro" id="IPR013221">
    <property type="entry name" value="Mur_ligase_cen"/>
</dbReference>
<dbReference type="GO" id="GO:0008765">
    <property type="term" value="F:UDP-N-acetylmuramoylalanyl-D-glutamate-2,6-diaminopimelate ligase activity"/>
    <property type="evidence" value="ECO:0007669"/>
    <property type="project" value="UniProtKB-UniRule"/>
</dbReference>
<feature type="domain" description="Mur ligase C-terminal" evidence="10">
    <location>
        <begin position="339"/>
        <end position="463"/>
    </location>
</feature>
<comment type="function">
    <text evidence="7">Catalyzes the addition of meso-diaminopimelic acid to the nucleotide precursor UDP-N-acetylmuramoyl-L-alanyl-D-glutamate (UMAG) in the biosynthesis of bacterial cell-wall peptidoglycan.</text>
</comment>
<evidence type="ECO:0000313" key="12">
    <source>
        <dbReference type="EMBL" id="CEF56914.1"/>
    </source>
</evidence>
<keyword evidence="3 7" id="KW-0133">Cell shape</keyword>
<keyword evidence="7" id="KW-0460">Magnesium</keyword>
<dbReference type="InterPro" id="IPR036565">
    <property type="entry name" value="Mur-like_cat_sf"/>
</dbReference>
<dbReference type="Pfam" id="PF01225">
    <property type="entry name" value="Mur_ligase"/>
    <property type="match status" value="1"/>
</dbReference>
<comment type="cofactor">
    <cofactor evidence="7">
        <name>Mg(2+)</name>
        <dbReference type="ChEBI" id="CHEBI:18420"/>
    </cofactor>
</comment>
<dbReference type="SUPFAM" id="SSF53623">
    <property type="entry name" value="MurD-like peptide ligases, catalytic domain"/>
    <property type="match status" value="1"/>
</dbReference>
<evidence type="ECO:0000256" key="2">
    <source>
        <dbReference type="ARBA" id="ARBA00022618"/>
    </source>
</evidence>
<feature type="binding site" evidence="7">
    <location>
        <begin position="413"/>
        <end position="416"/>
    </location>
    <ligand>
        <name>meso-2,6-diaminopimelate</name>
        <dbReference type="ChEBI" id="CHEBI:57791"/>
    </ligand>
</feature>
<dbReference type="EMBL" id="WOTE01000002">
    <property type="protein sequence ID" value="NHO39065.1"/>
    <property type="molecule type" value="Genomic_DNA"/>
</dbReference>
<keyword evidence="15" id="KW-1185">Reference proteome</keyword>
<dbReference type="Gene3D" id="3.40.1190.10">
    <property type="entry name" value="Mur-like, catalytic domain"/>
    <property type="match status" value="1"/>
</dbReference>
<feature type="binding site" evidence="7">
    <location>
        <position position="461"/>
    </location>
    <ligand>
        <name>meso-2,6-diaminopimelate</name>
        <dbReference type="ChEBI" id="CHEBI:57791"/>
    </ligand>
</feature>
<comment type="PTM">
    <text evidence="7">Carboxylation is probably crucial for Mg(2+) binding and, consequently, for the gamma-phosphate positioning of ATP.</text>
</comment>
<dbReference type="Proteomes" id="UP000657200">
    <property type="component" value="Unassembled WGS sequence"/>
</dbReference>
<keyword evidence="5 7" id="KW-0131">Cell cycle</keyword>
<dbReference type="NCBIfam" id="NF001126">
    <property type="entry name" value="PRK00139.1-4"/>
    <property type="match status" value="1"/>
</dbReference>
<dbReference type="InterPro" id="IPR005761">
    <property type="entry name" value="UDP-N-AcMur-Glu-dNH2Pim_ligase"/>
</dbReference>
<evidence type="ECO:0000259" key="9">
    <source>
        <dbReference type="Pfam" id="PF01225"/>
    </source>
</evidence>
<dbReference type="InterPro" id="IPR035911">
    <property type="entry name" value="MurE/MurF_N"/>
</dbReference>
<dbReference type="SUPFAM" id="SSF63418">
    <property type="entry name" value="MurE/MurF N-terminal domain"/>
    <property type="match status" value="1"/>
</dbReference>
<dbReference type="GO" id="GO:0009252">
    <property type="term" value="P:peptidoglycan biosynthetic process"/>
    <property type="evidence" value="ECO:0007669"/>
    <property type="project" value="UniProtKB-UniRule"/>
</dbReference>
<feature type="modified residue" description="N6-carboxylysine" evidence="7">
    <location>
        <position position="223"/>
    </location>
</feature>
<dbReference type="GO" id="GO:0051301">
    <property type="term" value="P:cell division"/>
    <property type="evidence" value="ECO:0007669"/>
    <property type="project" value="UniProtKB-KW"/>
</dbReference>
<dbReference type="GO" id="GO:0005524">
    <property type="term" value="F:ATP binding"/>
    <property type="evidence" value="ECO:0007669"/>
    <property type="project" value="UniProtKB-UniRule"/>
</dbReference>
<dbReference type="HAMAP" id="MF_00208">
    <property type="entry name" value="MurE"/>
    <property type="match status" value="1"/>
</dbReference>
<dbReference type="Pfam" id="PF02875">
    <property type="entry name" value="Mur_ligase_C"/>
    <property type="match status" value="1"/>
</dbReference>
<reference evidence="12" key="2">
    <citation type="submission" date="2014-09" db="EMBL/GenBank/DDBJ databases">
        <authorList>
            <person name="Magalhaes I.L.F."/>
            <person name="Oliveira U."/>
            <person name="Santos F.R."/>
            <person name="Vidigal T.H.D.A."/>
            <person name="Brescovit A.D."/>
            <person name="Santos A.J."/>
        </authorList>
    </citation>
    <scope>NUCLEOTIDE SEQUENCE</scope>
    <source>
        <strain evidence="12">LMG 23848T</strain>
    </source>
</reference>
<gene>
    <name evidence="7 12" type="primary">murE</name>
    <name evidence="12" type="ORF">AGA_2255</name>
    <name evidence="13" type="ORF">GOB80_05060</name>
</gene>
<dbReference type="UniPathway" id="UPA00219"/>
<dbReference type="GO" id="GO:0008360">
    <property type="term" value="P:regulation of cell shape"/>
    <property type="evidence" value="ECO:0007669"/>
    <property type="project" value="UniProtKB-KW"/>
</dbReference>
<protein>
    <recommendedName>
        <fullName evidence="7">UDP-N-acetylmuramoyl-L-alanyl-D-glutamate--2,6-diaminopimelate ligase</fullName>
        <ecNumber evidence="7">6.3.2.13</ecNumber>
    </recommendedName>
    <alternativeName>
        <fullName evidence="7">Meso-A2pm-adding enzyme</fullName>
    </alternativeName>
    <alternativeName>
        <fullName evidence="7">Meso-diaminopimelate-adding enzyme</fullName>
    </alternativeName>
    <alternativeName>
        <fullName evidence="7">UDP-MurNAc-L-Ala-D-Glu:meso-diaminopimelate ligase</fullName>
    </alternativeName>
    <alternativeName>
        <fullName evidence="7">UDP-MurNAc-tripeptide synthetase</fullName>
    </alternativeName>
    <alternativeName>
        <fullName evidence="7">UDP-N-acetylmuramyl-tripeptide synthetase</fullName>
    </alternativeName>
</protein>
<keyword evidence="7" id="KW-0547">Nucleotide-binding</keyword>
<feature type="binding site" evidence="7">
    <location>
        <position position="31"/>
    </location>
    <ligand>
        <name>UDP-N-acetyl-alpha-D-muramoyl-L-alanyl-D-glutamate</name>
        <dbReference type="ChEBI" id="CHEBI:83900"/>
    </ligand>
</feature>